<dbReference type="KEGG" id="cma:Cmaq_0529"/>
<accession>A8MC68</accession>
<keyword evidence="3" id="KW-0511">Multifunctional enzyme</keyword>
<evidence type="ECO:0000313" key="8">
    <source>
        <dbReference type="Proteomes" id="UP000001137"/>
    </source>
</evidence>
<evidence type="ECO:0000256" key="1">
    <source>
        <dbReference type="ARBA" id="ARBA00022679"/>
    </source>
</evidence>
<dbReference type="GO" id="GO:0003977">
    <property type="term" value="F:UDP-N-acetylglucosamine diphosphorylase activity"/>
    <property type="evidence" value="ECO:0007669"/>
    <property type="project" value="UniProtKB-EC"/>
</dbReference>
<dbReference type="SUPFAM" id="SSF53448">
    <property type="entry name" value="Nucleotide-diphospho-sugar transferases"/>
    <property type="match status" value="1"/>
</dbReference>
<evidence type="ECO:0000313" key="7">
    <source>
        <dbReference type="EMBL" id="ABW01374.1"/>
    </source>
</evidence>
<sequence length="350" mass="37301">MVFAPNGGELRSLSNEPKPMVNVMGKPLLIHVADNLRSIGALRVIAAVEDNVNVEGVELSRLSNDYWGTLKLIIKETPRGSTVVFSSTEYYVPREAYEALLNTHLSMGYDATMLVTAVEDTSSGVVVHVNSEGRVTGLSRGMGPGYLFLNLMVIERNVFEDYGELNWGSIKAGVHLWNGWFTRVNSPWSLLDLTRNLLSGLRESTISTKARISPKASIEGLVVIDDDAVLDHNCTLRGPVYVGKGAYVGTGALLRNHTSIEEGAVIGANAEVTESLVGPRATVGRGSFIGASLIGPRAVVEPGVVTLTTTVDRKIGAVIGGGARVGANSVIKPGSVVKPSELINPLTYYG</sequence>
<comment type="catalytic activity">
    <reaction evidence="6">
        <text>N-acetyl-alpha-D-glucosamine 1-phosphate + UTP + H(+) = UDP-N-acetyl-alpha-D-glucosamine + diphosphate</text>
        <dbReference type="Rhea" id="RHEA:13509"/>
        <dbReference type="ChEBI" id="CHEBI:15378"/>
        <dbReference type="ChEBI" id="CHEBI:33019"/>
        <dbReference type="ChEBI" id="CHEBI:46398"/>
        <dbReference type="ChEBI" id="CHEBI:57705"/>
        <dbReference type="ChEBI" id="CHEBI:57776"/>
        <dbReference type="EC" id="2.7.7.23"/>
    </reaction>
</comment>
<evidence type="ECO:0000256" key="4">
    <source>
        <dbReference type="ARBA" id="ARBA00023315"/>
    </source>
</evidence>
<dbReference type="InterPro" id="IPR029044">
    <property type="entry name" value="Nucleotide-diphossugar_trans"/>
</dbReference>
<proteinExistence type="predicted"/>
<dbReference type="AlphaFoldDB" id="A8MC68"/>
<reference evidence="7 8" key="1">
    <citation type="submission" date="2007-10" db="EMBL/GenBank/DDBJ databases">
        <title>Complete sequence of Caldivirga maquilingensis IC-167.</title>
        <authorList>
            <consortium name="US DOE Joint Genome Institute"/>
            <person name="Copeland A."/>
            <person name="Lucas S."/>
            <person name="Lapidus A."/>
            <person name="Barry K."/>
            <person name="Glavina del Rio T."/>
            <person name="Dalin E."/>
            <person name="Tice H."/>
            <person name="Pitluck S."/>
            <person name="Saunders E."/>
            <person name="Brettin T."/>
            <person name="Bruce D."/>
            <person name="Detter J.C."/>
            <person name="Han C."/>
            <person name="Schmutz J."/>
            <person name="Larimer F."/>
            <person name="Land M."/>
            <person name="Hauser L."/>
            <person name="Kyrpides N."/>
            <person name="Ivanova N."/>
            <person name="Biddle J.F."/>
            <person name="Zhang Z."/>
            <person name="Fitz-Gibbon S.T."/>
            <person name="Lowe T.M."/>
            <person name="Saltikov C."/>
            <person name="House C.H."/>
            <person name="Richardson P."/>
        </authorList>
    </citation>
    <scope>NUCLEOTIDE SEQUENCE [LARGE SCALE GENOMIC DNA]</scope>
    <source>
        <strain evidence="8">ATCC 700844 / DSM 13496 / JCM 10307 / IC-167</strain>
    </source>
</reference>
<evidence type="ECO:0000256" key="5">
    <source>
        <dbReference type="ARBA" id="ARBA00048247"/>
    </source>
</evidence>
<dbReference type="Gene3D" id="3.90.550.10">
    <property type="entry name" value="Spore Coat Polysaccharide Biosynthesis Protein SpsA, Chain A"/>
    <property type="match status" value="1"/>
</dbReference>
<dbReference type="InterPro" id="IPR011004">
    <property type="entry name" value="Trimer_LpxA-like_sf"/>
</dbReference>
<dbReference type="InterPro" id="IPR050065">
    <property type="entry name" value="GlmU-like"/>
</dbReference>
<comment type="catalytic activity">
    <reaction evidence="5">
        <text>alpha-D-glucosamine 1-phosphate + acetyl-CoA = N-acetyl-alpha-D-glucosamine 1-phosphate + CoA + H(+)</text>
        <dbReference type="Rhea" id="RHEA:13725"/>
        <dbReference type="ChEBI" id="CHEBI:15378"/>
        <dbReference type="ChEBI" id="CHEBI:57287"/>
        <dbReference type="ChEBI" id="CHEBI:57288"/>
        <dbReference type="ChEBI" id="CHEBI:57776"/>
        <dbReference type="ChEBI" id="CHEBI:58516"/>
        <dbReference type="EC" id="2.3.1.157"/>
    </reaction>
</comment>
<dbReference type="PANTHER" id="PTHR43584:SF8">
    <property type="entry name" value="N-ACETYLMURAMATE ALPHA-1-PHOSPHATE URIDYLYLTRANSFERASE"/>
    <property type="match status" value="1"/>
</dbReference>
<dbReference type="Gene3D" id="2.160.10.10">
    <property type="entry name" value="Hexapeptide repeat proteins"/>
    <property type="match status" value="1"/>
</dbReference>
<gene>
    <name evidence="7" type="ordered locus">Cmaq_0529</name>
</gene>
<evidence type="ECO:0000256" key="2">
    <source>
        <dbReference type="ARBA" id="ARBA00022695"/>
    </source>
</evidence>
<dbReference type="HOGENOM" id="CLU_029499_0_1_2"/>
<dbReference type="STRING" id="397948.Cmaq_0529"/>
<dbReference type="eggNOG" id="arCOG00666">
    <property type="taxonomic scope" value="Archaea"/>
</dbReference>
<evidence type="ECO:0000256" key="3">
    <source>
        <dbReference type="ARBA" id="ARBA00023268"/>
    </source>
</evidence>
<dbReference type="GO" id="GO:0019134">
    <property type="term" value="F:glucosamine-1-phosphate N-acetyltransferase activity"/>
    <property type="evidence" value="ECO:0007669"/>
    <property type="project" value="UniProtKB-EC"/>
</dbReference>
<protein>
    <submittedName>
        <fullName evidence="7">Transferase hexapeptide repeat containing protein</fullName>
    </submittedName>
</protein>
<keyword evidence="2" id="KW-0548">Nucleotidyltransferase</keyword>
<dbReference type="Proteomes" id="UP000001137">
    <property type="component" value="Chromosome"/>
</dbReference>
<keyword evidence="8" id="KW-1185">Reference proteome</keyword>
<dbReference type="SUPFAM" id="SSF51161">
    <property type="entry name" value="Trimeric LpxA-like enzymes"/>
    <property type="match status" value="1"/>
</dbReference>
<keyword evidence="4" id="KW-0012">Acyltransferase</keyword>
<organism evidence="7 8">
    <name type="scientific">Caldivirga maquilingensis (strain ATCC 700844 / DSM 13496 / JCM 10307 / IC-167)</name>
    <dbReference type="NCBI Taxonomy" id="397948"/>
    <lineage>
        <taxon>Archaea</taxon>
        <taxon>Thermoproteota</taxon>
        <taxon>Thermoprotei</taxon>
        <taxon>Thermoproteales</taxon>
        <taxon>Thermoproteaceae</taxon>
        <taxon>Caldivirga</taxon>
    </lineage>
</organism>
<evidence type="ECO:0000256" key="6">
    <source>
        <dbReference type="ARBA" id="ARBA00048493"/>
    </source>
</evidence>
<dbReference type="PANTHER" id="PTHR43584">
    <property type="entry name" value="NUCLEOTIDYL TRANSFERASE"/>
    <property type="match status" value="1"/>
</dbReference>
<dbReference type="EMBL" id="CP000852">
    <property type="protein sequence ID" value="ABW01374.1"/>
    <property type="molecule type" value="Genomic_DNA"/>
</dbReference>
<keyword evidence="1 7" id="KW-0808">Transferase</keyword>
<name>A8MC68_CALMQ</name>